<evidence type="ECO:0008006" key="4">
    <source>
        <dbReference type="Google" id="ProtNLM"/>
    </source>
</evidence>
<proteinExistence type="predicted"/>
<dbReference type="EMBL" id="OBEH01000002">
    <property type="protein sequence ID" value="SNY99656.1"/>
    <property type="molecule type" value="Genomic_DNA"/>
</dbReference>
<name>A0A285MV22_9FLAO</name>
<feature type="compositionally biased region" description="Acidic residues" evidence="1">
    <location>
        <begin position="84"/>
        <end position="93"/>
    </location>
</feature>
<dbReference type="Proteomes" id="UP000219048">
    <property type="component" value="Unassembled WGS sequence"/>
</dbReference>
<sequence>MGTIICNPRAIYTQNPYLNCTYQFSLIFIETITFKQIIMKNSILKLKYFVLLSSFIVIACSKDGAVGPAGPQGEQGIQGNPGQDGEDGTDGQDGENGNANVQTYIFDTSTYDFGGLNYLLIEFPELTEGVLKNDAILFFIRRTDAFDVDGQQISAYYPIPSKSLNHLIEVEMGVGGFYVVFYDNSTNAPVTDLYEGQYDLVKVVVIESSNTQTLGKNTKTEWFSKLKMEGVDINNYQQVMNYFGLED</sequence>
<accession>A0A285MV22</accession>
<gene>
    <name evidence="2" type="ORF">SAMN06265377_1467</name>
</gene>
<evidence type="ECO:0000256" key="1">
    <source>
        <dbReference type="SAM" id="MobiDB-lite"/>
    </source>
</evidence>
<keyword evidence="3" id="KW-1185">Reference proteome</keyword>
<protein>
    <recommendedName>
        <fullName evidence="4">Collagen-like protein</fullName>
    </recommendedName>
</protein>
<feature type="region of interest" description="Disordered" evidence="1">
    <location>
        <begin position="69"/>
        <end position="96"/>
    </location>
</feature>
<dbReference type="AlphaFoldDB" id="A0A285MV22"/>
<reference evidence="3" key="1">
    <citation type="submission" date="2017-09" db="EMBL/GenBank/DDBJ databases">
        <authorList>
            <person name="Varghese N."/>
            <person name="Submissions S."/>
        </authorList>
    </citation>
    <scope>NUCLEOTIDE SEQUENCE [LARGE SCALE GENOMIC DNA]</scope>
    <source>
        <strain evidence="3">DSM 25885</strain>
    </source>
</reference>
<dbReference type="Gene3D" id="1.20.5.320">
    <property type="entry name" value="6-Phosphogluconate Dehydrogenase, domain 3"/>
    <property type="match status" value="1"/>
</dbReference>
<organism evidence="2 3">
    <name type="scientific">Flagellimonas pacifica</name>
    <dbReference type="NCBI Taxonomy" id="1247520"/>
    <lineage>
        <taxon>Bacteria</taxon>
        <taxon>Pseudomonadati</taxon>
        <taxon>Bacteroidota</taxon>
        <taxon>Flavobacteriia</taxon>
        <taxon>Flavobacteriales</taxon>
        <taxon>Flavobacteriaceae</taxon>
        <taxon>Flagellimonas</taxon>
    </lineage>
</organism>
<evidence type="ECO:0000313" key="2">
    <source>
        <dbReference type="EMBL" id="SNY99656.1"/>
    </source>
</evidence>
<evidence type="ECO:0000313" key="3">
    <source>
        <dbReference type="Proteomes" id="UP000219048"/>
    </source>
</evidence>